<keyword evidence="2" id="KW-0238">DNA-binding</keyword>
<sequence length="346" mass="37459">MASVRGGSRDKPPSIVDVAQHAGVSTATVSRALAAPEQVRPALRERVEMAVRDLGYRPNAAAQRLRGRRSRLILVVTLTRWSAPFFAEVLNGIDSELAANGYAMILGNLDLDRRQDGHLVDMMQSGRFDGVLALAGVANAANGHELKEPGLPLVSICSEIQGTPSVLTDEGESIVEAAEHLFGIGHRHFVYLSGPATNFSDRSRWDALKAYFEAKKDECRLDRIEGDFTPRSGAAAAERFLASLERPTAVLSSSDEMAIAFMKVAKHAGVHVPGDVSVCGFDGIDFADYCEPTLTTIRQPRFELGRTGAYRLLQIIAGHSEVDAGRTVLRNTLCLRDSTGRAPRHG</sequence>
<dbReference type="PANTHER" id="PTHR30146">
    <property type="entry name" value="LACI-RELATED TRANSCRIPTIONAL REPRESSOR"/>
    <property type="match status" value="1"/>
</dbReference>
<dbReference type="InterPro" id="IPR010982">
    <property type="entry name" value="Lambda_DNA-bd_dom_sf"/>
</dbReference>
<dbReference type="SUPFAM" id="SSF47413">
    <property type="entry name" value="lambda repressor-like DNA-binding domains"/>
    <property type="match status" value="1"/>
</dbReference>
<reference evidence="5 6" key="2">
    <citation type="submission" date="2019-02" db="EMBL/GenBank/DDBJ databases">
        <title>'Lichenibacterium ramalinii' gen. nov. sp. nov., 'Lichenibacterium minor' gen. nov. sp. nov.</title>
        <authorList>
            <person name="Pankratov T."/>
        </authorList>
    </citation>
    <scope>NUCLEOTIDE SEQUENCE [LARGE SCALE GENOMIC DNA]</scope>
    <source>
        <strain evidence="5 6">RmlP026</strain>
    </source>
</reference>
<proteinExistence type="predicted"/>
<dbReference type="PANTHER" id="PTHR30146:SF153">
    <property type="entry name" value="LACTOSE OPERON REPRESSOR"/>
    <property type="match status" value="1"/>
</dbReference>
<evidence type="ECO:0000256" key="3">
    <source>
        <dbReference type="ARBA" id="ARBA00023163"/>
    </source>
</evidence>
<dbReference type="EMBL" id="QYBB01000018">
    <property type="protein sequence ID" value="RYC30989.1"/>
    <property type="molecule type" value="Genomic_DNA"/>
</dbReference>
<evidence type="ECO:0000256" key="2">
    <source>
        <dbReference type="ARBA" id="ARBA00023125"/>
    </source>
</evidence>
<evidence type="ECO:0000313" key="6">
    <source>
        <dbReference type="Proteomes" id="UP000290759"/>
    </source>
</evidence>
<gene>
    <name evidence="5" type="ORF">D3273_15755</name>
</gene>
<dbReference type="PROSITE" id="PS50932">
    <property type="entry name" value="HTH_LACI_2"/>
    <property type="match status" value="1"/>
</dbReference>
<dbReference type="InterPro" id="IPR028082">
    <property type="entry name" value="Peripla_BP_I"/>
</dbReference>
<dbReference type="GO" id="GO:0003700">
    <property type="term" value="F:DNA-binding transcription factor activity"/>
    <property type="evidence" value="ECO:0007669"/>
    <property type="project" value="TreeGrafter"/>
</dbReference>
<dbReference type="GO" id="GO:0000976">
    <property type="term" value="F:transcription cis-regulatory region binding"/>
    <property type="evidence" value="ECO:0007669"/>
    <property type="project" value="TreeGrafter"/>
</dbReference>
<evidence type="ECO:0000256" key="1">
    <source>
        <dbReference type="ARBA" id="ARBA00023015"/>
    </source>
</evidence>
<dbReference type="RefSeq" id="WP_129227844.1">
    <property type="nucleotide sequence ID" value="NZ_QYBB01000018.1"/>
</dbReference>
<evidence type="ECO:0000259" key="4">
    <source>
        <dbReference type="PROSITE" id="PS50932"/>
    </source>
</evidence>
<dbReference type="CDD" id="cd01392">
    <property type="entry name" value="HTH_LacI"/>
    <property type="match status" value="1"/>
</dbReference>
<dbReference type="Pfam" id="PF13377">
    <property type="entry name" value="Peripla_BP_3"/>
    <property type="match status" value="1"/>
</dbReference>
<keyword evidence="1" id="KW-0805">Transcription regulation</keyword>
<evidence type="ECO:0000313" key="5">
    <source>
        <dbReference type="EMBL" id="RYC30989.1"/>
    </source>
</evidence>
<accession>A0A4Q2U3A3</accession>
<dbReference type="Proteomes" id="UP000290759">
    <property type="component" value="Unassembled WGS sequence"/>
</dbReference>
<dbReference type="AlphaFoldDB" id="A0A4Q2U3A3"/>
<dbReference type="OrthoDB" id="7946617at2"/>
<dbReference type="SMART" id="SM00354">
    <property type="entry name" value="HTH_LACI"/>
    <property type="match status" value="1"/>
</dbReference>
<comment type="caution">
    <text evidence="5">The sequence shown here is derived from an EMBL/GenBank/DDBJ whole genome shotgun (WGS) entry which is preliminary data.</text>
</comment>
<dbReference type="Gene3D" id="1.10.260.40">
    <property type="entry name" value="lambda repressor-like DNA-binding domains"/>
    <property type="match status" value="1"/>
</dbReference>
<dbReference type="InterPro" id="IPR046335">
    <property type="entry name" value="LacI/GalR-like_sensor"/>
</dbReference>
<dbReference type="Pfam" id="PF00356">
    <property type="entry name" value="LacI"/>
    <property type="match status" value="1"/>
</dbReference>
<name>A0A4Q2U3A3_9HYPH</name>
<organism evidence="5 6">
    <name type="scientific">Lichenibacterium minor</name>
    <dbReference type="NCBI Taxonomy" id="2316528"/>
    <lineage>
        <taxon>Bacteria</taxon>
        <taxon>Pseudomonadati</taxon>
        <taxon>Pseudomonadota</taxon>
        <taxon>Alphaproteobacteria</taxon>
        <taxon>Hyphomicrobiales</taxon>
        <taxon>Lichenihabitantaceae</taxon>
        <taxon>Lichenibacterium</taxon>
    </lineage>
</organism>
<dbReference type="SUPFAM" id="SSF53822">
    <property type="entry name" value="Periplasmic binding protein-like I"/>
    <property type="match status" value="1"/>
</dbReference>
<protein>
    <submittedName>
        <fullName evidence="5">LacI family transcriptional regulator</fullName>
    </submittedName>
</protein>
<keyword evidence="3" id="KW-0804">Transcription</keyword>
<reference evidence="5 6" key="1">
    <citation type="submission" date="2018-12" db="EMBL/GenBank/DDBJ databases">
        <authorList>
            <person name="Grouzdev D.S."/>
            <person name="Krutkina M.S."/>
        </authorList>
    </citation>
    <scope>NUCLEOTIDE SEQUENCE [LARGE SCALE GENOMIC DNA]</scope>
    <source>
        <strain evidence="5 6">RmlP026</strain>
    </source>
</reference>
<feature type="domain" description="HTH lacI-type" evidence="4">
    <location>
        <begin position="13"/>
        <end position="67"/>
    </location>
</feature>
<dbReference type="PROSITE" id="PS00356">
    <property type="entry name" value="HTH_LACI_1"/>
    <property type="match status" value="1"/>
</dbReference>
<dbReference type="Gene3D" id="3.40.50.2300">
    <property type="match status" value="2"/>
</dbReference>
<keyword evidence="6" id="KW-1185">Reference proteome</keyword>
<dbReference type="InterPro" id="IPR000843">
    <property type="entry name" value="HTH_LacI"/>
</dbReference>